<proteinExistence type="predicted"/>
<dbReference type="PANTHER" id="PTHR16484:SF10">
    <property type="entry name" value="PARTITIONING DEFECTIVE 3 HOMOLOG"/>
    <property type="match status" value="1"/>
</dbReference>
<keyword evidence="3" id="KW-1185">Reference proteome</keyword>
<dbReference type="InterPro" id="IPR052213">
    <property type="entry name" value="PAR3"/>
</dbReference>
<dbReference type="InterPro" id="IPR001478">
    <property type="entry name" value="PDZ"/>
</dbReference>
<dbReference type="CDD" id="cd23059">
    <property type="entry name" value="PDZ3_Par3-like"/>
    <property type="match status" value="1"/>
</dbReference>
<dbReference type="GO" id="GO:0043296">
    <property type="term" value="C:apical junction complex"/>
    <property type="evidence" value="ECO:0007669"/>
    <property type="project" value="TreeGrafter"/>
</dbReference>
<dbReference type="Ensembl" id="ENSPLAT00000005197.1">
    <property type="protein sequence ID" value="ENSPLAP00000007059.1"/>
    <property type="gene ID" value="ENSPLAG00000009407.1"/>
</dbReference>
<dbReference type="PROSITE" id="PS50106">
    <property type="entry name" value="PDZ"/>
    <property type="match status" value="1"/>
</dbReference>
<dbReference type="FunFam" id="2.30.42.10:FF:000078">
    <property type="entry name" value="Partitioning defective 3 homolog B"/>
    <property type="match status" value="1"/>
</dbReference>
<dbReference type="GeneTree" id="ENSGT00950000183214"/>
<dbReference type="PANTHER" id="PTHR16484">
    <property type="entry name" value="PARTITIONING DEFECTIVE 3 RELATED"/>
    <property type="match status" value="1"/>
</dbReference>
<evidence type="ECO:0000259" key="1">
    <source>
        <dbReference type="PROSITE" id="PS50106"/>
    </source>
</evidence>
<dbReference type="SMART" id="SM00228">
    <property type="entry name" value="PDZ"/>
    <property type="match status" value="1"/>
</dbReference>
<dbReference type="GO" id="GO:0008104">
    <property type="term" value="P:intracellular protein localization"/>
    <property type="evidence" value="ECO:0007669"/>
    <property type="project" value="TreeGrafter"/>
</dbReference>
<dbReference type="GO" id="GO:0005912">
    <property type="term" value="C:adherens junction"/>
    <property type="evidence" value="ECO:0007669"/>
    <property type="project" value="TreeGrafter"/>
</dbReference>
<name>A0A3B3U338_9TELE</name>
<organism evidence="2 3">
    <name type="scientific">Poecilia latipinna</name>
    <name type="common">sailfin molly</name>
    <dbReference type="NCBI Taxonomy" id="48699"/>
    <lineage>
        <taxon>Eukaryota</taxon>
        <taxon>Metazoa</taxon>
        <taxon>Chordata</taxon>
        <taxon>Craniata</taxon>
        <taxon>Vertebrata</taxon>
        <taxon>Euteleostomi</taxon>
        <taxon>Actinopterygii</taxon>
        <taxon>Neopterygii</taxon>
        <taxon>Teleostei</taxon>
        <taxon>Neoteleostei</taxon>
        <taxon>Acanthomorphata</taxon>
        <taxon>Ovalentaria</taxon>
        <taxon>Atherinomorphae</taxon>
        <taxon>Cyprinodontiformes</taxon>
        <taxon>Poeciliidae</taxon>
        <taxon>Poeciliinae</taxon>
        <taxon>Poecilia</taxon>
    </lineage>
</organism>
<sequence>SEVPKEDELVLTPDGTREFLTFEIPLSDSGSAGLGVSVKGNRSKENHADLGIFVKSIINGGAACKDGRLRVNDQLIAVNGESLLGKTNQDAMETLRKSMSTEGNKRGMIQLIVARRVAKRNEDSPGNPLGSQQTVNTSLDDHERRISHSLYGGLEGLDDNLMPRQGMIPRTIGNDANLSAPLVLTQGFVTDKMSEGFYFFKCCISNL</sequence>
<dbReference type="GO" id="GO:0007155">
    <property type="term" value="P:cell adhesion"/>
    <property type="evidence" value="ECO:0007669"/>
    <property type="project" value="TreeGrafter"/>
</dbReference>
<dbReference type="GO" id="GO:0051660">
    <property type="term" value="P:establishment of centrosome localization"/>
    <property type="evidence" value="ECO:0007669"/>
    <property type="project" value="TreeGrafter"/>
</dbReference>
<dbReference type="GO" id="GO:0016324">
    <property type="term" value="C:apical plasma membrane"/>
    <property type="evidence" value="ECO:0007669"/>
    <property type="project" value="TreeGrafter"/>
</dbReference>
<dbReference type="Proteomes" id="UP000261500">
    <property type="component" value="Unplaced"/>
</dbReference>
<dbReference type="AlphaFoldDB" id="A0A3B3U338"/>
<dbReference type="GO" id="GO:0035091">
    <property type="term" value="F:phosphatidylinositol binding"/>
    <property type="evidence" value="ECO:0007669"/>
    <property type="project" value="TreeGrafter"/>
</dbReference>
<dbReference type="GO" id="GO:0005938">
    <property type="term" value="C:cell cortex"/>
    <property type="evidence" value="ECO:0007669"/>
    <property type="project" value="TreeGrafter"/>
</dbReference>
<dbReference type="GO" id="GO:0045197">
    <property type="term" value="P:establishment or maintenance of epithelial cell apical/basal polarity"/>
    <property type="evidence" value="ECO:0007669"/>
    <property type="project" value="TreeGrafter"/>
</dbReference>
<protein>
    <submittedName>
        <fullName evidence="2">Par-3 family cell polarity regulator alpha, b</fullName>
    </submittedName>
</protein>
<evidence type="ECO:0000313" key="3">
    <source>
        <dbReference type="Proteomes" id="UP000261500"/>
    </source>
</evidence>
<dbReference type="GO" id="GO:0000226">
    <property type="term" value="P:microtubule cytoskeleton organization"/>
    <property type="evidence" value="ECO:0007669"/>
    <property type="project" value="TreeGrafter"/>
</dbReference>
<reference evidence="2" key="2">
    <citation type="submission" date="2025-09" db="UniProtKB">
        <authorList>
            <consortium name="Ensembl"/>
        </authorList>
    </citation>
    <scope>IDENTIFICATION</scope>
</reference>
<dbReference type="GO" id="GO:0030010">
    <property type="term" value="P:establishment of cell polarity"/>
    <property type="evidence" value="ECO:0007669"/>
    <property type="project" value="TreeGrafter"/>
</dbReference>
<evidence type="ECO:0000313" key="2">
    <source>
        <dbReference type="Ensembl" id="ENSPLAP00000007059.1"/>
    </source>
</evidence>
<feature type="domain" description="PDZ" evidence="1">
    <location>
        <begin position="23"/>
        <end position="98"/>
    </location>
</feature>
<accession>A0A3B3U338</accession>
<dbReference type="SUPFAM" id="SSF50156">
    <property type="entry name" value="PDZ domain-like"/>
    <property type="match status" value="1"/>
</dbReference>
<reference evidence="2" key="1">
    <citation type="submission" date="2025-08" db="UniProtKB">
        <authorList>
            <consortium name="Ensembl"/>
        </authorList>
    </citation>
    <scope>IDENTIFICATION</scope>
</reference>
<dbReference type="Gene3D" id="2.30.42.10">
    <property type="match status" value="1"/>
</dbReference>
<dbReference type="InterPro" id="IPR036034">
    <property type="entry name" value="PDZ_sf"/>
</dbReference>
<dbReference type="Pfam" id="PF00595">
    <property type="entry name" value="PDZ"/>
    <property type="match status" value="1"/>
</dbReference>